<feature type="compositionally biased region" description="Low complexity" evidence="14">
    <location>
        <begin position="1249"/>
        <end position="1258"/>
    </location>
</feature>
<dbReference type="Gene3D" id="3.90.70.10">
    <property type="entry name" value="Cysteine proteinases"/>
    <property type="match status" value="1"/>
</dbReference>
<evidence type="ECO:0000256" key="11">
    <source>
        <dbReference type="ARBA" id="ARBA00022927"/>
    </source>
</evidence>
<evidence type="ECO:0000256" key="2">
    <source>
        <dbReference type="ARBA" id="ARBA00004496"/>
    </source>
</evidence>
<feature type="compositionally biased region" description="Low complexity" evidence="14">
    <location>
        <begin position="1116"/>
        <end position="1125"/>
    </location>
</feature>
<dbReference type="GO" id="GO:0004198">
    <property type="term" value="F:calcium-dependent cysteine-type endopeptidase activity"/>
    <property type="evidence" value="ECO:0007669"/>
    <property type="project" value="InterPro"/>
</dbReference>
<evidence type="ECO:0000259" key="15">
    <source>
        <dbReference type="PROSITE" id="PS50203"/>
    </source>
</evidence>
<keyword evidence="5" id="KW-0813">Transport</keyword>
<keyword evidence="12" id="KW-0472">Membrane</keyword>
<feature type="active site" evidence="13">
    <location>
        <position position="200"/>
    </location>
</feature>
<dbReference type="Proteomes" id="UP001144191">
    <property type="component" value="Unassembled WGS sequence"/>
</dbReference>
<dbReference type="EMBL" id="BRPB01000104">
    <property type="protein sequence ID" value="GLA54538.1"/>
    <property type="molecule type" value="Genomic_DNA"/>
</dbReference>
<dbReference type="Gene3D" id="1.25.40.270">
    <property type="entry name" value="Vacuolar protein sorting-associated protein vta1"/>
    <property type="match status" value="1"/>
</dbReference>
<dbReference type="SMART" id="SM00230">
    <property type="entry name" value="CysPc"/>
    <property type="match status" value="1"/>
</dbReference>
<dbReference type="GO" id="GO:0015031">
    <property type="term" value="P:protein transport"/>
    <property type="evidence" value="ECO:0007669"/>
    <property type="project" value="UniProtKB-KW"/>
</dbReference>
<accession>A0A9W6A663</accession>
<evidence type="ECO:0000256" key="14">
    <source>
        <dbReference type="SAM" id="MobiDB-lite"/>
    </source>
</evidence>
<protein>
    <submittedName>
        <fullName evidence="16">Cysteine protease</fullName>
    </submittedName>
</protein>
<name>A0A9W6A663_ASPNG</name>
<keyword evidence="8" id="KW-0967">Endosome</keyword>
<evidence type="ECO:0000256" key="5">
    <source>
        <dbReference type="ARBA" id="ARBA00022448"/>
    </source>
</evidence>
<dbReference type="InterPro" id="IPR051297">
    <property type="entry name" value="PalB/RIM13"/>
</dbReference>
<dbReference type="GO" id="GO:0010008">
    <property type="term" value="C:endosome membrane"/>
    <property type="evidence" value="ECO:0007669"/>
    <property type="project" value="UniProtKB-SubCell"/>
</dbReference>
<sequence length="1320" mass="144820">MSRPNAASKKFLVNQALKAERDASSALTQGQALESAIDAAENYMKALSLTTESKDRQALDAKCKEWLTRAERIKQDKDWQAVLQIHEKSGLTARFPKSTRKLTTREEIILLESAKLNGFIFPPWKNAPGPEDFEKGDEGLFTDKPDLHLSKLQRRILAGWERPFDLLSKHANGIDGLKSKMPVMSVSGPTDLVQDMLTDCSVVASLCAATSRSERGLDKHHLPIVFPCEYGQVNPRISPSGKYIFRFYFNGCFRKVVIDDRLPASKTSRSLHVVDRNHPNFLWPAFVEKAYLKLRGGYDFPGSNSGTDLWVLTGWIPEQVFLHQDDVTAEQLWRRLFKRFRNGDVLLTIGTGKLTEREQKELGFASEHDYAILDMREQRDRRQMLVKNPWAGDDAITGDIADSFALGHTSHTPASSLPRTYWMDCESVLQNFENLYLNWNPGIFRYREDIHFAWDLSTARGVAGCFAKNPQFAVTSEVGGKVWLLLGKHFRSIHHDEQTQVPQDDLEPGFISIYVFNANGKRVALSEGALHRGPYVDSPNTLMRLEMPPGTTYTVVVSEQSLPAVSQNFTLSALSDNPLLLAPAQNRYACLTKTQGLWMPSTAGGNAESARYPFNPQFRLEVHNDTDISILLEPSEPELATHVKLFWSNGERVTRVRNRDIITDSGDYRRGGSLAEKKRLGEGVYTLVCSTFAPDQLGRFTLWISSALPCVVKPLAPEAAGRRAVISDIGILTPGKDRMLASLETKRLTRIKLIGRSRLSTIGNRAVGPSPMLMTVELGQGPYKEILATSEDGNHSDAISGVRIEDFDLHPGLADQGGAWIVIERIGGPGGQVEDHFEVEALAEERVDIGEWIPKSGTLGRPEASLAQFHLQRHPRPALCIFLLHPNRCSSDLLDVRVPPNPMASNIPASLRSADIGRYALRAAQLERAKPVVAYWCNFWIVNQIIGRGLHTSDDDVKQYTTDLVDKLEQFKSENVDNDAVTDAVAANAYVEQFGLEVLGRAEATMKANKVTKQTADTFQAAATFLELCQIWTNPPEPEIAAKIKFCKYHAVRIIKAIKAGEDPNASNPAPTEEDELESELRGMEAKQDDPEVQAIVGSSAAPPGQPSVEEVPDESTQPSQSPLSLPQPPTTFADAPAAHYGADPMSTSNMEDDAETGAPLNLPSAPETFTSPAPSVPNLPDTPADIGAKAPQARADSFHSFPPPSSIPPSSPSAASHDASSFYTRPTSGVAPPPPFVQSSSATAPVVSRPTPQSIPSSTPPPPAPAASSSSGVNAQSLDDQAIALAQKHARWAVSALTFDDVNTAIKELKNSLRYLGAE</sequence>
<dbReference type="SMART" id="SM00745">
    <property type="entry name" value="MIT"/>
    <property type="match status" value="1"/>
</dbReference>
<comment type="similarity">
    <text evidence="4">Belongs to the peptidase C2 family. PalB/RIM13 subfamily.</text>
</comment>
<keyword evidence="10 13" id="KW-0788">Thiol protease</keyword>
<feature type="active site" evidence="13">
    <location>
        <position position="368"/>
    </location>
</feature>
<evidence type="ECO:0000256" key="1">
    <source>
        <dbReference type="ARBA" id="ARBA00004481"/>
    </source>
</evidence>
<organism evidence="16 17">
    <name type="scientific">Aspergillus niger</name>
    <dbReference type="NCBI Taxonomy" id="5061"/>
    <lineage>
        <taxon>Eukaryota</taxon>
        <taxon>Fungi</taxon>
        <taxon>Dikarya</taxon>
        <taxon>Ascomycota</taxon>
        <taxon>Pezizomycotina</taxon>
        <taxon>Eurotiomycetes</taxon>
        <taxon>Eurotiomycetidae</taxon>
        <taxon>Eurotiales</taxon>
        <taxon>Aspergillaceae</taxon>
        <taxon>Aspergillus</taxon>
        <taxon>Aspergillus subgen. Circumdati</taxon>
    </lineage>
</organism>
<dbReference type="InterPro" id="IPR022683">
    <property type="entry name" value="Calpain_III"/>
</dbReference>
<dbReference type="Gene3D" id="2.60.120.380">
    <property type="match status" value="2"/>
</dbReference>
<dbReference type="InterPro" id="IPR036213">
    <property type="entry name" value="Calpain_III_sf"/>
</dbReference>
<evidence type="ECO:0000256" key="7">
    <source>
        <dbReference type="ARBA" id="ARBA00022670"/>
    </source>
</evidence>
<dbReference type="SUPFAM" id="SSF116846">
    <property type="entry name" value="MIT domain"/>
    <property type="match status" value="1"/>
</dbReference>
<dbReference type="InterPro" id="IPR023175">
    <property type="entry name" value="Vta1/CALS_N_sf"/>
</dbReference>
<dbReference type="InterPro" id="IPR039431">
    <property type="entry name" value="Vta1/CALS_N"/>
</dbReference>
<evidence type="ECO:0000256" key="12">
    <source>
        <dbReference type="ARBA" id="ARBA00023136"/>
    </source>
</evidence>
<evidence type="ECO:0000256" key="10">
    <source>
        <dbReference type="ARBA" id="ARBA00022807"/>
    </source>
</evidence>
<feature type="domain" description="Calpain catalytic" evidence="15">
    <location>
        <begin position="118"/>
        <end position="441"/>
    </location>
</feature>
<dbReference type="InterPro" id="IPR038765">
    <property type="entry name" value="Papain-like_cys_pep_sf"/>
</dbReference>
<feature type="compositionally biased region" description="Basic and acidic residues" evidence="14">
    <location>
        <begin position="1079"/>
        <end position="1090"/>
    </location>
</feature>
<dbReference type="InterPro" id="IPR007330">
    <property type="entry name" value="MIT_dom"/>
</dbReference>
<keyword evidence="6" id="KW-0963">Cytoplasm</keyword>
<dbReference type="SMART" id="SM00720">
    <property type="entry name" value="calpain_III"/>
    <property type="match status" value="1"/>
</dbReference>
<feature type="compositionally biased region" description="Low complexity" evidence="14">
    <location>
        <begin position="1213"/>
        <end position="1222"/>
    </location>
</feature>
<evidence type="ECO:0000256" key="4">
    <source>
        <dbReference type="ARBA" id="ARBA00010193"/>
    </source>
</evidence>
<dbReference type="InterPro" id="IPR036181">
    <property type="entry name" value="MIT_dom_sf"/>
</dbReference>
<dbReference type="SUPFAM" id="SSF49758">
    <property type="entry name" value="Calpain large subunit, middle domain (domain III)"/>
    <property type="match status" value="2"/>
</dbReference>
<evidence type="ECO:0000256" key="13">
    <source>
        <dbReference type="PROSITE-ProRule" id="PRU00239"/>
    </source>
</evidence>
<feature type="region of interest" description="Disordered" evidence="14">
    <location>
        <begin position="1062"/>
        <end position="1276"/>
    </location>
</feature>
<dbReference type="InterPro" id="IPR001300">
    <property type="entry name" value="Peptidase_C2_calpain_cat"/>
</dbReference>
<dbReference type="Pfam" id="PF00648">
    <property type="entry name" value="Peptidase_C2"/>
    <property type="match status" value="1"/>
</dbReference>
<evidence type="ECO:0000313" key="17">
    <source>
        <dbReference type="Proteomes" id="UP001144191"/>
    </source>
</evidence>
<comment type="caution">
    <text evidence="16">The sequence shown here is derived from an EMBL/GenBank/DDBJ whole genome shotgun (WGS) entry which is preliminary data.</text>
</comment>
<dbReference type="Gene3D" id="1.20.58.80">
    <property type="entry name" value="Phosphotransferase system, lactose/cellobiose-type IIA subunit"/>
    <property type="match status" value="1"/>
</dbReference>
<keyword evidence="9 13" id="KW-0378">Hydrolase</keyword>
<reference evidence="16" key="1">
    <citation type="submission" date="2022-07" db="EMBL/GenBank/DDBJ databases">
        <title>Taxonomy of Aspergillus series Nigri: significant species reduction supported by multi-species coalescent approaches.</title>
        <authorList>
            <person name="Bian C."/>
            <person name="Kusuya Y."/>
            <person name="Sklenar F."/>
            <person name="D'hooge E."/>
            <person name="Yaguchi T."/>
            <person name="Takahashi H."/>
            <person name="Hubka V."/>
        </authorList>
    </citation>
    <scope>NUCLEOTIDE SEQUENCE</scope>
    <source>
        <strain evidence="16">IFM 63604</strain>
    </source>
</reference>
<evidence type="ECO:0000313" key="16">
    <source>
        <dbReference type="EMBL" id="GLA54538.1"/>
    </source>
</evidence>
<feature type="compositionally biased region" description="Pro residues" evidence="14">
    <location>
        <begin position="1202"/>
        <end position="1212"/>
    </location>
</feature>
<evidence type="ECO:0000256" key="6">
    <source>
        <dbReference type="ARBA" id="ARBA00022490"/>
    </source>
</evidence>
<feature type="active site" evidence="13">
    <location>
        <position position="388"/>
    </location>
</feature>
<dbReference type="GO" id="GO:0006508">
    <property type="term" value="P:proteolysis"/>
    <property type="evidence" value="ECO:0007669"/>
    <property type="project" value="UniProtKB-KW"/>
</dbReference>
<keyword evidence="11" id="KW-0653">Protein transport</keyword>
<dbReference type="Pfam" id="PF04652">
    <property type="entry name" value="Vta1"/>
    <property type="match status" value="1"/>
</dbReference>
<evidence type="ECO:0000256" key="9">
    <source>
        <dbReference type="ARBA" id="ARBA00022801"/>
    </source>
</evidence>
<dbReference type="SUPFAM" id="SSF54001">
    <property type="entry name" value="Cysteine proteinases"/>
    <property type="match status" value="1"/>
</dbReference>
<evidence type="ECO:0000256" key="3">
    <source>
        <dbReference type="ARBA" id="ARBA00007895"/>
    </source>
</evidence>
<gene>
    <name evidence="16" type="ORF">AnigIFM63604_000681</name>
</gene>
<comment type="similarity">
    <text evidence="3">Belongs to the VTA1 family.</text>
</comment>
<dbReference type="PROSITE" id="PS50203">
    <property type="entry name" value="CALPAIN_CAT"/>
    <property type="match status" value="1"/>
</dbReference>
<comment type="subcellular location">
    <subcellularLocation>
        <location evidence="2">Cytoplasm</location>
    </subcellularLocation>
    <subcellularLocation>
        <location evidence="1">Endosome membrane</location>
        <topology evidence="1">Peripheral membrane protein</topology>
    </subcellularLocation>
</comment>
<dbReference type="InterPro" id="IPR041212">
    <property type="entry name" value="Vta1_C"/>
</dbReference>
<dbReference type="PANTHER" id="PTHR46143">
    <property type="entry name" value="CALPAIN-7"/>
    <property type="match status" value="1"/>
</dbReference>
<dbReference type="PANTHER" id="PTHR46143:SF1">
    <property type="entry name" value="CALPAIN-7"/>
    <property type="match status" value="1"/>
</dbReference>
<dbReference type="Pfam" id="PF18097">
    <property type="entry name" value="Vta1_C"/>
    <property type="match status" value="1"/>
</dbReference>
<keyword evidence="7 13" id="KW-0645">Protease</keyword>
<dbReference type="CDD" id="cd02656">
    <property type="entry name" value="MIT"/>
    <property type="match status" value="1"/>
</dbReference>
<dbReference type="Gene3D" id="1.20.5.420">
    <property type="entry name" value="Immunoglobulin FC, subunit C"/>
    <property type="match status" value="1"/>
</dbReference>
<dbReference type="CDD" id="cd00044">
    <property type="entry name" value="CysPc"/>
    <property type="match status" value="1"/>
</dbReference>
<proteinExistence type="inferred from homology"/>
<dbReference type="Pfam" id="PF25435">
    <property type="entry name" value="PalB_C"/>
    <property type="match status" value="1"/>
</dbReference>
<evidence type="ECO:0000256" key="8">
    <source>
        <dbReference type="ARBA" id="ARBA00022753"/>
    </source>
</evidence>